<dbReference type="EnsemblPlants" id="OPUNC04G02810.1">
    <property type="protein sequence ID" value="OPUNC04G02810.1"/>
    <property type="gene ID" value="OPUNC04G02810"/>
</dbReference>
<evidence type="ECO:0000313" key="1">
    <source>
        <dbReference type="EnsemblPlants" id="OPUNC04G02810.1"/>
    </source>
</evidence>
<dbReference type="Proteomes" id="UP000026962">
    <property type="component" value="Chromosome 4"/>
</dbReference>
<organism evidence="1">
    <name type="scientific">Oryza punctata</name>
    <name type="common">Red rice</name>
    <dbReference type="NCBI Taxonomy" id="4537"/>
    <lineage>
        <taxon>Eukaryota</taxon>
        <taxon>Viridiplantae</taxon>
        <taxon>Streptophyta</taxon>
        <taxon>Embryophyta</taxon>
        <taxon>Tracheophyta</taxon>
        <taxon>Spermatophyta</taxon>
        <taxon>Magnoliopsida</taxon>
        <taxon>Liliopsida</taxon>
        <taxon>Poales</taxon>
        <taxon>Poaceae</taxon>
        <taxon>BOP clade</taxon>
        <taxon>Oryzoideae</taxon>
        <taxon>Oryzeae</taxon>
        <taxon>Oryzinae</taxon>
        <taxon>Oryza</taxon>
    </lineage>
</organism>
<protein>
    <submittedName>
        <fullName evidence="1">Uncharacterized protein</fullName>
    </submittedName>
</protein>
<accession>A0A0E0KMV4</accession>
<name>A0A0E0KMV4_ORYPU</name>
<proteinExistence type="predicted"/>
<reference evidence="1" key="2">
    <citation type="submission" date="2018-05" db="EMBL/GenBank/DDBJ databases">
        <title>OpunRS2 (Oryza punctata Reference Sequence Version 2).</title>
        <authorList>
            <person name="Zhang J."/>
            <person name="Kudrna D."/>
            <person name="Lee S."/>
            <person name="Talag J."/>
            <person name="Welchert J."/>
            <person name="Wing R.A."/>
        </authorList>
    </citation>
    <scope>NUCLEOTIDE SEQUENCE [LARGE SCALE GENOMIC DNA]</scope>
</reference>
<keyword evidence="2" id="KW-1185">Reference proteome</keyword>
<dbReference type="AlphaFoldDB" id="A0A0E0KMV4"/>
<dbReference type="HOGENOM" id="CLU_136451_0_0_1"/>
<evidence type="ECO:0000313" key="2">
    <source>
        <dbReference type="Proteomes" id="UP000026962"/>
    </source>
</evidence>
<reference evidence="1" key="1">
    <citation type="submission" date="2015-04" db="UniProtKB">
        <authorList>
            <consortium name="EnsemblPlants"/>
        </authorList>
    </citation>
    <scope>IDENTIFICATION</scope>
</reference>
<sequence length="122" mass="13028">MALVRLLPGDIVPVLDSNFITDWGLTSLGRPPTMANSSPTGGLHLQAGHLHRCRVTLSLCRMASSSPTMGSHLQAGRLRCRRPPTPLPDDIVPVQDGHFVADWGLTPPGRPPMPSLGDIVPV</sequence>
<dbReference type="Gramene" id="OPUNC04G02810.1">
    <property type="protein sequence ID" value="OPUNC04G02810.1"/>
    <property type="gene ID" value="OPUNC04G02810"/>
</dbReference>